<evidence type="ECO:0000256" key="4">
    <source>
        <dbReference type="ARBA" id="ARBA00022692"/>
    </source>
</evidence>
<feature type="transmembrane region" description="Helical" evidence="7">
    <location>
        <begin position="184"/>
        <end position="203"/>
    </location>
</feature>
<dbReference type="Pfam" id="PF02417">
    <property type="entry name" value="Chromate_transp"/>
    <property type="match status" value="2"/>
</dbReference>
<name>A0A235CMF9_9GAMM</name>
<evidence type="ECO:0000313" key="11">
    <source>
        <dbReference type="Proteomes" id="UP000295058"/>
    </source>
</evidence>
<sequence>MLSVFWQFFMLGWVSFGGPAAHIGYFQRHFVQKLGWLPQDQFASTLALCQFLPGPASSQLGFAIGYQRAGLGGAIAAFAGFTLPSFLLMLALALLGQHYAGSAVTLAIINGLKLFALVVVADAVLSMAGQFCRSRLPLSLAVGTAALLWIWPGLAAQFAALLTAGITGALLLTPGGDKTANKPLINWPFLLLFAFLLVLLPLLAPPGSAGLFADFYQAGSLVFGGGHVVLPLLQNLLAGELSNNAFLTGYGAAQAMPGPMFSLAAFLGAELLPASPLQGALVATFGVFLPGFLLVLAFINGWQTLAANPRMAGAIAGINAAVVGLLLAALYQPVFVASVTGAPALAAAALGLLALRAFRCPLLLLIPAFMLLGFWL</sequence>
<feature type="transmembrane region" description="Helical" evidence="7">
    <location>
        <begin position="6"/>
        <end position="26"/>
    </location>
</feature>
<evidence type="ECO:0000313" key="10">
    <source>
        <dbReference type="Proteomes" id="UP000243640"/>
    </source>
</evidence>
<dbReference type="GO" id="GO:0005886">
    <property type="term" value="C:plasma membrane"/>
    <property type="evidence" value="ECO:0007669"/>
    <property type="project" value="UniProtKB-SubCell"/>
</dbReference>
<dbReference type="Proteomes" id="UP000243640">
    <property type="component" value="Unassembled WGS sequence"/>
</dbReference>
<feature type="transmembrane region" description="Helical" evidence="7">
    <location>
        <begin position="311"/>
        <end position="329"/>
    </location>
</feature>
<dbReference type="OrthoDB" id="8969999at2"/>
<reference evidence="8 10" key="1">
    <citation type="submission" date="2017-08" db="EMBL/GenBank/DDBJ databases">
        <title>Draft Genome Sequence of the Marine Bacterium Oceanimonas baumannii ATCC 700832.</title>
        <authorList>
            <person name="Mcclelland W.D."/>
            <person name="Brennan M.A."/>
            <person name="Trachtenberg A.M."/>
            <person name="Maclea K.S."/>
        </authorList>
    </citation>
    <scope>NUCLEOTIDE SEQUENCE [LARGE SCALE GENOMIC DNA]</scope>
    <source>
        <strain evidence="8 10">ATCC 700832</strain>
    </source>
</reference>
<evidence type="ECO:0000313" key="9">
    <source>
        <dbReference type="EMBL" id="TDW60230.1"/>
    </source>
</evidence>
<evidence type="ECO:0000256" key="5">
    <source>
        <dbReference type="ARBA" id="ARBA00022989"/>
    </source>
</evidence>
<evidence type="ECO:0000256" key="1">
    <source>
        <dbReference type="ARBA" id="ARBA00004651"/>
    </source>
</evidence>
<comment type="subcellular location">
    <subcellularLocation>
        <location evidence="1">Cell membrane</location>
        <topology evidence="1">Multi-pass membrane protein</topology>
    </subcellularLocation>
</comment>
<evidence type="ECO:0000256" key="6">
    <source>
        <dbReference type="ARBA" id="ARBA00023136"/>
    </source>
</evidence>
<feature type="transmembrane region" description="Helical" evidence="7">
    <location>
        <begin position="148"/>
        <end position="172"/>
    </location>
</feature>
<organism evidence="8 10">
    <name type="scientific">Oceanimonas baumannii</name>
    <dbReference type="NCBI Taxonomy" id="129578"/>
    <lineage>
        <taxon>Bacteria</taxon>
        <taxon>Pseudomonadati</taxon>
        <taxon>Pseudomonadota</taxon>
        <taxon>Gammaproteobacteria</taxon>
        <taxon>Aeromonadales</taxon>
        <taxon>Aeromonadaceae</taxon>
        <taxon>Oceanimonas</taxon>
    </lineage>
</organism>
<dbReference type="InterPro" id="IPR014047">
    <property type="entry name" value="Chr_Tranpt_l_chain"/>
</dbReference>
<evidence type="ECO:0000256" key="2">
    <source>
        <dbReference type="ARBA" id="ARBA00005262"/>
    </source>
</evidence>
<evidence type="ECO:0000256" key="7">
    <source>
        <dbReference type="SAM" id="Phobius"/>
    </source>
</evidence>
<dbReference type="EMBL" id="NQJF01000002">
    <property type="protein sequence ID" value="OYD25763.1"/>
    <property type="molecule type" value="Genomic_DNA"/>
</dbReference>
<feature type="transmembrane region" description="Helical" evidence="7">
    <location>
        <begin position="107"/>
        <end position="128"/>
    </location>
</feature>
<dbReference type="PANTHER" id="PTHR33567">
    <property type="entry name" value="CHROMATE ION TRANSPORTER (EUROFUNG)"/>
    <property type="match status" value="1"/>
</dbReference>
<keyword evidence="6 7" id="KW-0472">Membrane</keyword>
<dbReference type="EMBL" id="SODO01000003">
    <property type="protein sequence ID" value="TDW60230.1"/>
    <property type="molecule type" value="Genomic_DNA"/>
</dbReference>
<feature type="transmembrane region" description="Helical" evidence="7">
    <location>
        <begin position="72"/>
        <end position="95"/>
    </location>
</feature>
<keyword evidence="11" id="KW-1185">Reference proteome</keyword>
<dbReference type="RefSeq" id="WP_094276952.1">
    <property type="nucleotide sequence ID" value="NZ_NQJF01000002.1"/>
</dbReference>
<proteinExistence type="inferred from homology"/>
<feature type="transmembrane region" description="Helical" evidence="7">
    <location>
        <begin position="279"/>
        <end position="299"/>
    </location>
</feature>
<dbReference type="PIRSF" id="PIRSF004810">
    <property type="entry name" value="ChrA"/>
    <property type="match status" value="1"/>
</dbReference>
<comment type="caution">
    <text evidence="8">The sequence shown here is derived from an EMBL/GenBank/DDBJ whole genome shotgun (WGS) entry which is preliminary data.</text>
</comment>
<feature type="transmembrane region" description="Helical" evidence="7">
    <location>
        <begin position="245"/>
        <end position="267"/>
    </location>
</feature>
<protein>
    <submittedName>
        <fullName evidence="8">Chorismate-binding protein</fullName>
    </submittedName>
    <submittedName>
        <fullName evidence="9">Chromate transporter</fullName>
    </submittedName>
</protein>
<keyword evidence="3" id="KW-1003">Cell membrane</keyword>
<dbReference type="InterPro" id="IPR003370">
    <property type="entry name" value="Chromate_transpt"/>
</dbReference>
<comment type="similarity">
    <text evidence="2">Belongs to the chromate ion transporter (CHR) (TC 2.A.51) family.</text>
</comment>
<evidence type="ECO:0000256" key="3">
    <source>
        <dbReference type="ARBA" id="ARBA00022475"/>
    </source>
</evidence>
<feature type="transmembrane region" description="Helical" evidence="7">
    <location>
        <begin position="215"/>
        <end position="233"/>
    </location>
</feature>
<dbReference type="GO" id="GO:0015109">
    <property type="term" value="F:chromate transmembrane transporter activity"/>
    <property type="evidence" value="ECO:0007669"/>
    <property type="project" value="InterPro"/>
</dbReference>
<gene>
    <name evidence="8" type="ORF">B6S09_02670</name>
    <name evidence="9" type="ORF">LY04_01226</name>
</gene>
<reference evidence="9 11" key="2">
    <citation type="submission" date="2019-03" db="EMBL/GenBank/DDBJ databases">
        <title>Genomic Encyclopedia of Archaeal and Bacterial Type Strains, Phase II (KMG-II): from individual species to whole genera.</title>
        <authorList>
            <person name="Goeker M."/>
        </authorList>
    </citation>
    <scope>NUCLEOTIDE SEQUENCE [LARGE SCALE GENOMIC DNA]</scope>
    <source>
        <strain evidence="9 11">DSM 15594</strain>
    </source>
</reference>
<dbReference type="PANTHER" id="PTHR33567:SF3">
    <property type="entry name" value="CHROMATE ION TRANSPORTER (EUROFUNG)"/>
    <property type="match status" value="1"/>
</dbReference>
<dbReference type="AlphaFoldDB" id="A0A235CMF9"/>
<keyword evidence="4 7" id="KW-0812">Transmembrane</keyword>
<evidence type="ECO:0000313" key="8">
    <source>
        <dbReference type="EMBL" id="OYD25763.1"/>
    </source>
</evidence>
<keyword evidence="5 7" id="KW-1133">Transmembrane helix</keyword>
<dbReference type="NCBIfam" id="TIGR00937">
    <property type="entry name" value="2A51"/>
    <property type="match status" value="1"/>
</dbReference>
<dbReference type="Proteomes" id="UP000295058">
    <property type="component" value="Unassembled WGS sequence"/>
</dbReference>
<accession>A0A235CMF9</accession>
<feature type="transmembrane region" description="Helical" evidence="7">
    <location>
        <begin position="360"/>
        <end position="375"/>
    </location>
</feature>